<keyword evidence="3" id="KW-1185">Reference proteome</keyword>
<reference evidence="2 3" key="1">
    <citation type="journal article" date="2015" name="Genome Announc.">
        <title>Complete Genome Sequence of Enterotoxigenic Escherichia coli N4-Like Podophage Pollock.</title>
        <authorList>
            <person name="Patel R.S."/>
            <person name="Lessor L.E."/>
            <person name="Hernandez A.C."/>
            <person name="Kuty Everett G.F."/>
        </authorList>
    </citation>
    <scope>NUCLEOTIDE SEQUENCE [LARGE SCALE GENOMIC DNA]</scope>
</reference>
<dbReference type="RefSeq" id="YP_009152159.1">
    <property type="nucleotide sequence ID" value="NC_027381.1"/>
</dbReference>
<name>A0A0A0YRL9_9CAUD</name>
<dbReference type="GeneID" id="24724595"/>
<keyword evidence="1" id="KW-0812">Transmembrane</keyword>
<proteinExistence type="predicted"/>
<accession>A0A0A0YRL9</accession>
<keyword evidence="1" id="KW-1133">Transmembrane helix</keyword>
<feature type="transmembrane region" description="Helical" evidence="1">
    <location>
        <begin position="43"/>
        <end position="67"/>
    </location>
</feature>
<evidence type="ECO:0000256" key="1">
    <source>
        <dbReference type="SAM" id="Phobius"/>
    </source>
</evidence>
<sequence length="76" mass="9207">MIVWIVIGLIVVICRLSIFRQNDPKVKKTMRNVKIAFEDERLYWAIITPSLIFWSIILAIFWPVVVYTRFFYKQKK</sequence>
<dbReference type="OrthoDB" id="28968at10239"/>
<protein>
    <submittedName>
        <fullName evidence="2">Uncharacterized protein</fullName>
    </submittedName>
</protein>
<dbReference type="KEGG" id="vg:24724595"/>
<dbReference type="EMBL" id="KM236242">
    <property type="protein sequence ID" value="AIX12417.1"/>
    <property type="molecule type" value="Genomic_DNA"/>
</dbReference>
<evidence type="ECO:0000313" key="2">
    <source>
        <dbReference type="EMBL" id="AIX12417.1"/>
    </source>
</evidence>
<organism evidence="2 3">
    <name type="scientific">Escherichia phage Pollock</name>
    <dbReference type="NCBI Taxonomy" id="1540097"/>
    <lineage>
        <taxon>Viruses</taxon>
        <taxon>Duplodnaviria</taxon>
        <taxon>Heunggongvirae</taxon>
        <taxon>Uroviricota</taxon>
        <taxon>Caudoviricetes</taxon>
        <taxon>Schitoviridae</taxon>
        <taxon>Humphriesvirinae</taxon>
        <taxon>Pollockvirus</taxon>
        <taxon>Pollockvirus pollock</taxon>
    </lineage>
</organism>
<keyword evidence="1" id="KW-0472">Membrane</keyword>
<evidence type="ECO:0000313" key="3">
    <source>
        <dbReference type="Proteomes" id="UP000030324"/>
    </source>
</evidence>
<dbReference type="Proteomes" id="UP000030324">
    <property type="component" value="Segment"/>
</dbReference>
<gene>
    <name evidence="2" type="ORF">CPT_Pollock58</name>
</gene>